<keyword evidence="1" id="KW-0813">Transport</keyword>
<dbReference type="InterPro" id="IPR027417">
    <property type="entry name" value="P-loop_NTPase"/>
</dbReference>
<evidence type="ECO:0000313" key="5">
    <source>
        <dbReference type="EMBL" id="EKE29216.1"/>
    </source>
</evidence>
<dbReference type="GO" id="GO:0005524">
    <property type="term" value="F:ATP binding"/>
    <property type="evidence" value="ECO:0007669"/>
    <property type="project" value="UniProtKB-KW"/>
</dbReference>
<evidence type="ECO:0000256" key="2">
    <source>
        <dbReference type="ARBA" id="ARBA00022741"/>
    </source>
</evidence>
<dbReference type="GO" id="GO:0098796">
    <property type="term" value="C:membrane protein complex"/>
    <property type="evidence" value="ECO:0007669"/>
    <property type="project" value="UniProtKB-ARBA"/>
</dbReference>
<gene>
    <name evidence="5" type="ORF">ACD_2C00207G0002</name>
</gene>
<evidence type="ECO:0000256" key="3">
    <source>
        <dbReference type="ARBA" id="ARBA00022840"/>
    </source>
</evidence>
<comment type="caution">
    <text evidence="5">The sequence shown here is derived from an EMBL/GenBank/DDBJ whole genome shotgun (WGS) entry which is preliminary data.</text>
</comment>
<dbReference type="GO" id="GO:0005886">
    <property type="term" value="C:plasma membrane"/>
    <property type="evidence" value="ECO:0007669"/>
    <property type="project" value="TreeGrafter"/>
</dbReference>
<dbReference type="Gene3D" id="3.40.50.300">
    <property type="entry name" value="P-loop containing nucleotide triphosphate hydrolases"/>
    <property type="match status" value="1"/>
</dbReference>
<sequence length="225" mass="26192">MKPLIKIEDIVKTYYLGNEQLDVLKKVSLEVFDWDFLSIMGQSGSWKSTMMNIIWMLDNPTSGKYFFNSTDVSSLTDDDQAMIRRWNIGFVFQSYNLLPKTSAIKQVMVPLIYQWVGAKERYERALEALKKVWLESKINNLPSEMSGWQQQRVSIARALVTNPLLILADEPTWALDSHTWVEVMELLAQLNKEWKTIVIITHEPDIDKYARKHIHLKDGEIISEI</sequence>
<dbReference type="EMBL" id="AMFJ01000207">
    <property type="protein sequence ID" value="EKE29216.1"/>
    <property type="molecule type" value="Genomic_DNA"/>
</dbReference>
<reference evidence="5" key="1">
    <citation type="journal article" date="2012" name="Science">
        <title>Fermentation, hydrogen, and sulfur metabolism in multiple uncultivated bacterial phyla.</title>
        <authorList>
            <person name="Wrighton K.C."/>
            <person name="Thomas B.C."/>
            <person name="Sharon I."/>
            <person name="Miller C.S."/>
            <person name="Castelle C.J."/>
            <person name="VerBerkmoes N.C."/>
            <person name="Wilkins M.J."/>
            <person name="Hettich R.L."/>
            <person name="Lipton M.S."/>
            <person name="Williams K.H."/>
            <person name="Long P.E."/>
            <person name="Banfield J.F."/>
        </authorList>
    </citation>
    <scope>NUCLEOTIDE SEQUENCE [LARGE SCALE GENOMIC DNA]</scope>
</reference>
<evidence type="ECO:0000259" key="4">
    <source>
        <dbReference type="PROSITE" id="PS50893"/>
    </source>
</evidence>
<proteinExistence type="predicted"/>
<organism evidence="5">
    <name type="scientific">uncultured bacterium</name>
    <name type="common">gcode 4</name>
    <dbReference type="NCBI Taxonomy" id="1234023"/>
    <lineage>
        <taxon>Bacteria</taxon>
        <taxon>environmental samples</taxon>
    </lineage>
</organism>
<evidence type="ECO:0000256" key="1">
    <source>
        <dbReference type="ARBA" id="ARBA00022448"/>
    </source>
</evidence>
<dbReference type="InterPro" id="IPR015854">
    <property type="entry name" value="ABC_transpr_LolD-like"/>
</dbReference>
<dbReference type="CDD" id="cd03255">
    <property type="entry name" value="ABC_MJ0796_LolCDE_FtsE"/>
    <property type="match status" value="1"/>
</dbReference>
<protein>
    <recommendedName>
        <fullName evidence="4">ABC transporter domain-containing protein</fullName>
    </recommendedName>
</protein>
<dbReference type="InterPro" id="IPR003439">
    <property type="entry name" value="ABC_transporter-like_ATP-bd"/>
</dbReference>
<dbReference type="InterPro" id="IPR017911">
    <property type="entry name" value="MacB-like_ATP-bd"/>
</dbReference>
<name>K2FDP3_9BACT</name>
<accession>K2FDP3</accession>
<feature type="domain" description="ABC transporter" evidence="4">
    <location>
        <begin position="5"/>
        <end position="225"/>
    </location>
</feature>
<dbReference type="GO" id="GO:0016887">
    <property type="term" value="F:ATP hydrolysis activity"/>
    <property type="evidence" value="ECO:0007669"/>
    <property type="project" value="InterPro"/>
</dbReference>
<dbReference type="FunFam" id="3.40.50.300:FF:000032">
    <property type="entry name" value="Export ABC transporter ATP-binding protein"/>
    <property type="match status" value="1"/>
</dbReference>
<dbReference type="PANTHER" id="PTHR24220:SF86">
    <property type="entry name" value="ABC TRANSPORTER ABCH.1"/>
    <property type="match status" value="1"/>
</dbReference>
<dbReference type="SUPFAM" id="SSF52540">
    <property type="entry name" value="P-loop containing nucleoside triphosphate hydrolases"/>
    <property type="match status" value="1"/>
</dbReference>
<dbReference type="GO" id="GO:0022857">
    <property type="term" value="F:transmembrane transporter activity"/>
    <property type="evidence" value="ECO:0007669"/>
    <property type="project" value="TreeGrafter"/>
</dbReference>
<dbReference type="Pfam" id="PF00005">
    <property type="entry name" value="ABC_tran"/>
    <property type="match status" value="1"/>
</dbReference>
<dbReference type="PANTHER" id="PTHR24220">
    <property type="entry name" value="IMPORT ATP-BINDING PROTEIN"/>
    <property type="match status" value="1"/>
</dbReference>
<dbReference type="PROSITE" id="PS50893">
    <property type="entry name" value="ABC_TRANSPORTER_2"/>
    <property type="match status" value="1"/>
</dbReference>
<dbReference type="AlphaFoldDB" id="K2FDP3"/>
<keyword evidence="2" id="KW-0547">Nucleotide-binding</keyword>
<keyword evidence="3" id="KW-0067">ATP-binding</keyword>